<dbReference type="PROSITE" id="PS00299">
    <property type="entry name" value="UBIQUITIN_1"/>
    <property type="match status" value="1"/>
</dbReference>
<dbReference type="PANTHER" id="PTHR24006:SF722">
    <property type="entry name" value="UBIQUITIN CARBOXYL-TERMINAL HYDROLASE 48"/>
    <property type="match status" value="1"/>
</dbReference>
<feature type="compositionally biased region" description="Basic and acidic residues" evidence="14">
    <location>
        <begin position="949"/>
        <end position="960"/>
    </location>
</feature>
<comment type="catalytic activity">
    <reaction evidence="1">
        <text>Thiol-dependent hydrolysis of ester, thioester, amide, peptide and isopeptide bonds formed by the C-terminal Gly of ubiquitin (a 76-residue protein attached to proteins as an intracellular targeting signal).</text>
        <dbReference type="EC" id="3.4.19.12"/>
    </reaction>
</comment>
<evidence type="ECO:0000256" key="9">
    <source>
        <dbReference type="ARBA" id="ARBA00022786"/>
    </source>
</evidence>
<evidence type="ECO:0000256" key="14">
    <source>
        <dbReference type="SAM" id="MobiDB-lite"/>
    </source>
</evidence>
<dbReference type="GO" id="GO:0006508">
    <property type="term" value="P:proteolysis"/>
    <property type="evidence" value="ECO:0007669"/>
    <property type="project" value="UniProtKB-KW"/>
</dbReference>
<sequence>MPSKFQLDKAAWQWAETTDPDNVTFDHVRTAYRLNLKPCPLGSCKRNCKGNPLCLNAIGERVWFGKIDDDDWHQIEDPNYERRDDDMFVGLKNLGATCYVNTFLQLWFHNPVIRNALYKFREPDEHVTRDVTAEWSPSSIGGHLQALFALLSLSERRYLDPKDFITHLGLDAGQQQDAQEFSNLFLTLLEDALSRQRDACVRNVIQNQFRGEYAYVTTCNRCGTKSERPSTFYELDLSIKGHKTLDESLKDFLQEEKLEGDNQYMCSSCNSKQNATRKIHLKYLPPVLNLQLLRFVFDKKTGMKKKLNSFIQFPEQIDMTKYLTVNNCAGDPAMPEGVEGNSVTYNLTAVLIHRGPTAYSGHYIAHIRDINSKNWYKFNDEEIEKMKGSKLQLGTEDDPEETGAKQKGRCPKGYHSSRNAYMLVYTLNEEAPCSTDSKAEAQQLLPAHVLDYVIKDNETFENWVSELMLIRDQNIESGKEKQEEIKETYQKLAFDKLEVNEGEWISQKWLNSWLTDPAKAEPIDNKPSLCKHDKLSPAAAMKLKFVNLNGSESLCNRYEGGQRLIGGDSLCMLCVQQQCHVIRTKIKMMEDDKLFGSMTKPNVISGPSYWVGKASFRSWKKMVLEQLGENDDDKRDSTDVEPSVENGLKEKESSGAKEEGQKEKENSITIDETLSKEEESFKFNEDILCEAHDRLDPDMTCRKLVPVEVWRRLKEYFANCPEFAKDDPVCGQCNDQMRNEQQTKEYLRKLAQEQKTALNDLLNDRKRPITLKKPIEVFILNKAFLEELRRFIKEPLKYTPIQNIGNSILICEHGGYLYPQSQGQLELYVNDNFVYTWSSEWDKISQMFNVDYEISIISYEDDDKNLGIVTLPQVCDECVVSRLNQEENARFDYDEAVIFVRKIPKQLQKSAGSSTLNPNESENSKDYDPDFNQHGSKKRGSTSDPLEEPPEKMSKNENGTRKSQRHRKVRGEKEVKVKSSQTLKDFKLQLMKLFSVPPFDQTLLMNGHSLCDDTATLGSLRIAPGSIIMLQADEPAEDLLVLQDMIQVSSGPESGFKGTGLLGNSERIS</sequence>
<dbReference type="InterPro" id="IPR019954">
    <property type="entry name" value="Ubiquitin_CS"/>
</dbReference>
<evidence type="ECO:0000256" key="5">
    <source>
        <dbReference type="ARBA" id="ARBA00012759"/>
    </source>
</evidence>
<evidence type="ECO:0000256" key="4">
    <source>
        <dbReference type="ARBA" id="ARBA00009085"/>
    </source>
</evidence>
<comment type="subcellular location">
    <subcellularLocation>
        <location evidence="3">Cytoplasm</location>
    </subcellularLocation>
    <subcellularLocation>
        <location evidence="2">Nucleus</location>
    </subcellularLocation>
</comment>
<dbReference type="InterPro" id="IPR028889">
    <property type="entry name" value="USP"/>
</dbReference>
<evidence type="ECO:0000256" key="6">
    <source>
        <dbReference type="ARBA" id="ARBA00022490"/>
    </source>
</evidence>
<evidence type="ECO:0000256" key="11">
    <source>
        <dbReference type="ARBA" id="ARBA00022807"/>
    </source>
</evidence>
<dbReference type="GO" id="GO:0005634">
    <property type="term" value="C:nucleus"/>
    <property type="evidence" value="ECO:0007669"/>
    <property type="project" value="UniProtKB-SubCell"/>
</dbReference>
<dbReference type="OrthoDB" id="289038at2759"/>
<dbReference type="CDD" id="cd02668">
    <property type="entry name" value="Peptidase_C19L"/>
    <property type="match status" value="1"/>
</dbReference>
<keyword evidence="7" id="KW-0645">Protease</keyword>
<evidence type="ECO:0000256" key="8">
    <source>
        <dbReference type="ARBA" id="ARBA00022737"/>
    </source>
</evidence>
<dbReference type="PROSITE" id="PS50053">
    <property type="entry name" value="UBIQUITIN_2"/>
    <property type="match status" value="1"/>
</dbReference>
<evidence type="ECO:0000256" key="7">
    <source>
        <dbReference type="ARBA" id="ARBA00022670"/>
    </source>
</evidence>
<evidence type="ECO:0000256" key="3">
    <source>
        <dbReference type="ARBA" id="ARBA00004496"/>
    </source>
</evidence>
<name>A0A6J8D759_MYTCO</name>
<feature type="compositionally biased region" description="Polar residues" evidence="14">
    <location>
        <begin position="909"/>
        <end position="921"/>
    </location>
</feature>
<dbReference type="InterPro" id="IPR038765">
    <property type="entry name" value="Papain-like_cys_pep_sf"/>
</dbReference>
<gene>
    <name evidence="17" type="ORF">MCOR_36879</name>
</gene>
<feature type="region of interest" description="Disordered" evidence="14">
    <location>
        <begin position="391"/>
        <end position="411"/>
    </location>
</feature>
<evidence type="ECO:0000259" key="15">
    <source>
        <dbReference type="PROSITE" id="PS50053"/>
    </source>
</evidence>
<dbReference type="InterPro" id="IPR050164">
    <property type="entry name" value="Peptidase_C19"/>
</dbReference>
<keyword evidence="18" id="KW-1185">Reference proteome</keyword>
<keyword evidence="11" id="KW-0788">Thiol protease</keyword>
<evidence type="ECO:0000256" key="2">
    <source>
        <dbReference type="ARBA" id="ARBA00004123"/>
    </source>
</evidence>
<keyword evidence="9" id="KW-0833">Ubl conjugation pathway</keyword>
<dbReference type="SUPFAM" id="SSF54001">
    <property type="entry name" value="Cysteine proteinases"/>
    <property type="match status" value="1"/>
</dbReference>
<feature type="domain" description="USP" evidence="16">
    <location>
        <begin position="89"/>
        <end position="428"/>
    </location>
</feature>
<feature type="region of interest" description="Disordered" evidence="14">
    <location>
        <begin position="629"/>
        <end position="671"/>
    </location>
</feature>
<dbReference type="GO" id="GO:0016579">
    <property type="term" value="P:protein deubiquitination"/>
    <property type="evidence" value="ECO:0007669"/>
    <property type="project" value="InterPro"/>
</dbReference>
<organism evidence="17 18">
    <name type="scientific">Mytilus coruscus</name>
    <name type="common">Sea mussel</name>
    <dbReference type="NCBI Taxonomy" id="42192"/>
    <lineage>
        <taxon>Eukaryota</taxon>
        <taxon>Metazoa</taxon>
        <taxon>Spiralia</taxon>
        <taxon>Lophotrochozoa</taxon>
        <taxon>Mollusca</taxon>
        <taxon>Bivalvia</taxon>
        <taxon>Autobranchia</taxon>
        <taxon>Pteriomorphia</taxon>
        <taxon>Mytilida</taxon>
        <taxon>Mytiloidea</taxon>
        <taxon>Mytilidae</taxon>
        <taxon>Mytilinae</taxon>
        <taxon>Mytilus</taxon>
    </lineage>
</organism>
<dbReference type="Pfam" id="PF00443">
    <property type="entry name" value="UCH"/>
    <property type="match status" value="1"/>
</dbReference>
<dbReference type="GO" id="GO:0004197">
    <property type="term" value="F:cysteine-type endopeptidase activity"/>
    <property type="evidence" value="ECO:0007669"/>
    <property type="project" value="InterPro"/>
</dbReference>
<dbReference type="CDD" id="cd01795">
    <property type="entry name" value="Ubl_USP48"/>
    <property type="match status" value="1"/>
</dbReference>
<keyword evidence="8" id="KW-0677">Repeat</keyword>
<dbReference type="GO" id="GO:0004843">
    <property type="term" value="F:cysteine-type deubiquitinase activity"/>
    <property type="evidence" value="ECO:0007669"/>
    <property type="project" value="UniProtKB-EC"/>
</dbReference>
<keyword evidence="6" id="KW-0963">Cytoplasm</keyword>
<dbReference type="InterPro" id="IPR018200">
    <property type="entry name" value="USP_CS"/>
</dbReference>
<feature type="compositionally biased region" description="Basic and acidic residues" evidence="14">
    <location>
        <begin position="647"/>
        <end position="666"/>
    </location>
</feature>
<accession>A0A6J8D759</accession>
<dbReference type="GO" id="GO:0005829">
    <property type="term" value="C:cytosol"/>
    <property type="evidence" value="ECO:0007669"/>
    <property type="project" value="TreeGrafter"/>
</dbReference>
<evidence type="ECO:0000313" key="18">
    <source>
        <dbReference type="Proteomes" id="UP000507470"/>
    </source>
</evidence>
<reference evidence="17 18" key="1">
    <citation type="submission" date="2020-06" db="EMBL/GenBank/DDBJ databases">
        <authorList>
            <person name="Li R."/>
            <person name="Bekaert M."/>
        </authorList>
    </citation>
    <scope>NUCLEOTIDE SEQUENCE [LARGE SCALE GENOMIC DNA]</scope>
    <source>
        <strain evidence="18">wild</strain>
    </source>
</reference>
<comment type="similarity">
    <text evidence="4">Belongs to the peptidase C19 family.</text>
</comment>
<dbReference type="InterPro" id="IPR033841">
    <property type="entry name" value="Pep_USP48"/>
</dbReference>
<evidence type="ECO:0000259" key="16">
    <source>
        <dbReference type="PROSITE" id="PS50235"/>
    </source>
</evidence>
<dbReference type="FunFam" id="3.90.70.10:FF:000029">
    <property type="entry name" value="ubiquitin carboxyl-terminal hydrolase 48 isoform X1"/>
    <property type="match status" value="1"/>
</dbReference>
<dbReference type="Gene3D" id="3.90.70.10">
    <property type="entry name" value="Cysteine proteinases"/>
    <property type="match status" value="1"/>
</dbReference>
<dbReference type="PANTHER" id="PTHR24006">
    <property type="entry name" value="UBIQUITIN CARBOXYL-TERMINAL HYDROLASE"/>
    <property type="match status" value="1"/>
</dbReference>
<dbReference type="PROSITE" id="PS00973">
    <property type="entry name" value="USP_2"/>
    <property type="match status" value="1"/>
</dbReference>
<feature type="domain" description="Ubiquitin-like" evidence="15">
    <location>
        <begin position="974"/>
        <end position="1037"/>
    </location>
</feature>
<dbReference type="Pfam" id="PF00240">
    <property type="entry name" value="ubiquitin"/>
    <property type="match status" value="1"/>
</dbReference>
<dbReference type="AlphaFoldDB" id="A0A6J8D759"/>
<dbReference type="EMBL" id="CACVKT020006656">
    <property type="protein sequence ID" value="CAC5402960.1"/>
    <property type="molecule type" value="Genomic_DNA"/>
</dbReference>
<dbReference type="InterPro" id="IPR000626">
    <property type="entry name" value="Ubiquitin-like_dom"/>
</dbReference>
<dbReference type="PROSITE" id="PS50235">
    <property type="entry name" value="USP_3"/>
    <property type="match status" value="1"/>
</dbReference>
<keyword evidence="10 17" id="KW-0378">Hydrolase</keyword>
<evidence type="ECO:0000256" key="1">
    <source>
        <dbReference type="ARBA" id="ARBA00000707"/>
    </source>
</evidence>
<protein>
    <recommendedName>
        <fullName evidence="13">Ubiquitin carboxyl-terminal hydrolase 48</fullName>
        <ecNumber evidence="5">3.4.19.12</ecNumber>
    </recommendedName>
</protein>
<proteinExistence type="inferred from homology"/>
<dbReference type="InterPro" id="IPR044743">
    <property type="entry name" value="Ubl_USP48"/>
</dbReference>
<dbReference type="InterPro" id="IPR029071">
    <property type="entry name" value="Ubiquitin-like_domsf"/>
</dbReference>
<dbReference type="EC" id="3.4.19.12" evidence="5"/>
<evidence type="ECO:0000313" key="17">
    <source>
        <dbReference type="EMBL" id="CAC5402960.1"/>
    </source>
</evidence>
<evidence type="ECO:0000256" key="12">
    <source>
        <dbReference type="ARBA" id="ARBA00023242"/>
    </source>
</evidence>
<dbReference type="SUPFAM" id="SSF54236">
    <property type="entry name" value="Ubiquitin-like"/>
    <property type="match status" value="1"/>
</dbReference>
<evidence type="ECO:0000256" key="10">
    <source>
        <dbReference type="ARBA" id="ARBA00022801"/>
    </source>
</evidence>
<evidence type="ECO:0000256" key="13">
    <source>
        <dbReference type="ARBA" id="ARBA00035173"/>
    </source>
</evidence>
<feature type="region of interest" description="Disordered" evidence="14">
    <location>
        <begin position="909"/>
        <end position="976"/>
    </location>
</feature>
<dbReference type="Gene3D" id="3.10.20.90">
    <property type="entry name" value="Phosphatidylinositol 3-kinase Catalytic Subunit, Chain A, domain 1"/>
    <property type="match status" value="1"/>
</dbReference>
<dbReference type="InterPro" id="IPR001394">
    <property type="entry name" value="Peptidase_C19_UCH"/>
</dbReference>
<keyword evidence="12" id="KW-0539">Nucleus</keyword>
<dbReference type="Proteomes" id="UP000507470">
    <property type="component" value="Unassembled WGS sequence"/>
</dbReference>